<accession>A0ABR0MH87</accession>
<reference evidence="2 3" key="1">
    <citation type="submission" date="2023-03" db="EMBL/GenBank/DDBJ databases">
        <title>WGS of Gossypium arboreum.</title>
        <authorList>
            <person name="Yu D."/>
        </authorList>
    </citation>
    <scope>NUCLEOTIDE SEQUENCE [LARGE SCALE GENOMIC DNA]</scope>
    <source>
        <tissue evidence="2">Leaf</tissue>
    </source>
</reference>
<evidence type="ECO:0000313" key="3">
    <source>
        <dbReference type="Proteomes" id="UP001358586"/>
    </source>
</evidence>
<evidence type="ECO:0000313" key="2">
    <source>
        <dbReference type="EMBL" id="KAK5771935.1"/>
    </source>
</evidence>
<proteinExistence type="predicted"/>
<comment type="caution">
    <text evidence="2">The sequence shown here is derived from an EMBL/GenBank/DDBJ whole genome shotgun (WGS) entry which is preliminary data.</text>
</comment>
<feature type="domain" description="Reverse transcriptase" evidence="1">
    <location>
        <begin position="71"/>
        <end position="164"/>
    </location>
</feature>
<protein>
    <recommendedName>
        <fullName evidence="1">Reverse transcriptase domain-containing protein</fullName>
    </recommendedName>
</protein>
<evidence type="ECO:0000259" key="1">
    <source>
        <dbReference type="Pfam" id="PF00078"/>
    </source>
</evidence>
<keyword evidence="3" id="KW-1185">Reference proteome</keyword>
<organism evidence="2 3">
    <name type="scientific">Gossypium arboreum</name>
    <name type="common">Tree cotton</name>
    <name type="synonym">Gossypium nanking</name>
    <dbReference type="NCBI Taxonomy" id="29729"/>
    <lineage>
        <taxon>Eukaryota</taxon>
        <taxon>Viridiplantae</taxon>
        <taxon>Streptophyta</taxon>
        <taxon>Embryophyta</taxon>
        <taxon>Tracheophyta</taxon>
        <taxon>Spermatophyta</taxon>
        <taxon>Magnoliopsida</taxon>
        <taxon>eudicotyledons</taxon>
        <taxon>Gunneridae</taxon>
        <taxon>Pentapetalae</taxon>
        <taxon>rosids</taxon>
        <taxon>malvids</taxon>
        <taxon>Malvales</taxon>
        <taxon>Malvaceae</taxon>
        <taxon>Malvoideae</taxon>
        <taxon>Gossypium</taxon>
    </lineage>
</organism>
<dbReference type="EMBL" id="JARKNE010000013">
    <property type="protein sequence ID" value="KAK5771935.1"/>
    <property type="molecule type" value="Genomic_DNA"/>
</dbReference>
<dbReference type="PANTHER" id="PTHR19446">
    <property type="entry name" value="REVERSE TRANSCRIPTASES"/>
    <property type="match status" value="1"/>
</dbReference>
<dbReference type="InterPro" id="IPR000477">
    <property type="entry name" value="RT_dom"/>
</dbReference>
<dbReference type="Pfam" id="PF00078">
    <property type="entry name" value="RVT_1"/>
    <property type="match status" value="1"/>
</dbReference>
<gene>
    <name evidence="2" type="ORF">PVK06_048191</name>
</gene>
<name>A0ABR0MH87_GOSAR</name>
<dbReference type="Proteomes" id="UP001358586">
    <property type="component" value="Chromosome 13"/>
</dbReference>
<sequence length="198" mass="22726">MPLSAYPSLSNEDVDFLGRNVTNEEIKATLFHMAPLKALGSDGFQATFFQNQWDIIGDTICVWVKKVFGGVLYKLVMKVIANRFKSIFSKIFGQEQAGFIAGRSIIDNIIITQEVLHSMWTKRSLQWMAVNIDLEKTYDKVRWDFVEASLNTADIPSHLVKVIMNDISLSSWISWWKEFAAIFLVGMLRDSRLQERLL</sequence>